<feature type="region of interest" description="Disordered" evidence="1">
    <location>
        <begin position="1"/>
        <end position="39"/>
    </location>
</feature>
<evidence type="ECO:0000313" key="2">
    <source>
        <dbReference type="EMBL" id="KAK0644500.1"/>
    </source>
</evidence>
<evidence type="ECO:0000256" key="1">
    <source>
        <dbReference type="SAM" id="MobiDB-lite"/>
    </source>
</evidence>
<dbReference type="AlphaFoldDB" id="A0AA39Y323"/>
<gene>
    <name evidence="2" type="ORF">B0T16DRAFT_197568</name>
</gene>
<accession>A0AA39Y323</accession>
<proteinExistence type="predicted"/>
<protein>
    <submittedName>
        <fullName evidence="2">Uncharacterized protein</fullName>
    </submittedName>
</protein>
<reference evidence="2" key="1">
    <citation type="submission" date="2023-06" db="EMBL/GenBank/DDBJ databases">
        <title>Genome-scale phylogeny and comparative genomics of the fungal order Sordariales.</title>
        <authorList>
            <consortium name="Lawrence Berkeley National Laboratory"/>
            <person name="Hensen N."/>
            <person name="Bonometti L."/>
            <person name="Westerberg I."/>
            <person name="Brannstrom I.O."/>
            <person name="Guillou S."/>
            <person name="Cros-Aarteil S."/>
            <person name="Calhoun S."/>
            <person name="Haridas S."/>
            <person name="Kuo A."/>
            <person name="Mondo S."/>
            <person name="Pangilinan J."/>
            <person name="Riley R."/>
            <person name="Labutti K."/>
            <person name="Andreopoulos B."/>
            <person name="Lipzen A."/>
            <person name="Chen C."/>
            <person name="Yanf M."/>
            <person name="Daum C."/>
            <person name="Ng V."/>
            <person name="Clum A."/>
            <person name="Steindorff A."/>
            <person name="Ohm R."/>
            <person name="Martin F."/>
            <person name="Silar P."/>
            <person name="Natvig D."/>
            <person name="Lalanne C."/>
            <person name="Gautier V."/>
            <person name="Ament-Velasquez S.L."/>
            <person name="Kruys A."/>
            <person name="Hutchinson M.I."/>
            <person name="Powell A.J."/>
            <person name="Barry K."/>
            <person name="Miller A.N."/>
            <person name="Grigoriev I.V."/>
            <person name="Debuchy R."/>
            <person name="Gladieux P."/>
            <person name="Thoren M.H."/>
            <person name="Johannesson H."/>
        </authorList>
    </citation>
    <scope>NUCLEOTIDE SEQUENCE</scope>
    <source>
        <strain evidence="2">SMH2532-1</strain>
    </source>
</reference>
<comment type="caution">
    <text evidence="2">The sequence shown here is derived from an EMBL/GenBank/DDBJ whole genome shotgun (WGS) entry which is preliminary data.</text>
</comment>
<sequence>MGGKAAARRKPGAMVPALGSPLQKGQDRPRNPRQREAGQADVAVVSRAGFGDVHTGCKRATLIGMRTATYICGGEDQFVLPMAEQFCRLFSSDLAISVSAPSHQLMLTYCVSAPRSNISLPDIEDRNGIFCLELNTSPNDSIQGDGPTLYPGDITSSKTNFPARIISMYFARVYQARGTPDLRPSILCPFSMEAIPQTPCRPKKDIIHGSITVARYLTPWRSVVEPPEINAPPVYWMHSLYQ</sequence>
<evidence type="ECO:0000313" key="3">
    <source>
        <dbReference type="Proteomes" id="UP001174936"/>
    </source>
</evidence>
<name>A0AA39Y323_9PEZI</name>
<dbReference type="EMBL" id="JAULSV010000005">
    <property type="protein sequence ID" value="KAK0644500.1"/>
    <property type="molecule type" value="Genomic_DNA"/>
</dbReference>
<organism evidence="2 3">
    <name type="scientific">Cercophora newfieldiana</name>
    <dbReference type="NCBI Taxonomy" id="92897"/>
    <lineage>
        <taxon>Eukaryota</taxon>
        <taxon>Fungi</taxon>
        <taxon>Dikarya</taxon>
        <taxon>Ascomycota</taxon>
        <taxon>Pezizomycotina</taxon>
        <taxon>Sordariomycetes</taxon>
        <taxon>Sordariomycetidae</taxon>
        <taxon>Sordariales</taxon>
        <taxon>Lasiosphaeriaceae</taxon>
        <taxon>Cercophora</taxon>
    </lineage>
</organism>
<feature type="compositionally biased region" description="Basic residues" evidence="1">
    <location>
        <begin position="1"/>
        <end position="11"/>
    </location>
</feature>
<keyword evidence="3" id="KW-1185">Reference proteome</keyword>
<dbReference type="Proteomes" id="UP001174936">
    <property type="component" value="Unassembled WGS sequence"/>
</dbReference>
<feature type="compositionally biased region" description="Basic and acidic residues" evidence="1">
    <location>
        <begin position="25"/>
        <end position="38"/>
    </location>
</feature>